<evidence type="ECO:0000313" key="7">
    <source>
        <dbReference type="EMBL" id="MEI4463133.1"/>
    </source>
</evidence>
<dbReference type="FunFam" id="3.30.70.100:FF:000005">
    <property type="entry name" value="Copper-exporting P-type ATPase A"/>
    <property type="match status" value="1"/>
</dbReference>
<dbReference type="EMBL" id="LNQL01000003">
    <property type="protein sequence ID" value="KSU48774.1"/>
    <property type="molecule type" value="Genomic_DNA"/>
</dbReference>
<sequence>MKETTLSVIGMTCNHCKASVESALSEVEGVQHATVSLEQNQVTVQHEDVPRERLVDAIEEIGYDVPTA</sequence>
<dbReference type="GeneID" id="90837669"/>
<dbReference type="EMBL" id="LDQV01000017">
    <property type="protein sequence ID" value="KTR27282.1"/>
    <property type="molecule type" value="Genomic_DNA"/>
</dbReference>
<dbReference type="PANTHER" id="PTHR46594:SF4">
    <property type="entry name" value="P-TYPE CATION-TRANSPORTING ATPASE"/>
    <property type="match status" value="1"/>
</dbReference>
<reference evidence="6 9" key="2">
    <citation type="journal article" date="2016" name="Front. Microbiol.">
        <title>Genomic Resource of Rice Seed Associated Bacteria.</title>
        <authorList>
            <person name="Midha S."/>
            <person name="Bansal K."/>
            <person name="Sharma S."/>
            <person name="Kumar N."/>
            <person name="Patil P.P."/>
            <person name="Chaudhry V."/>
            <person name="Patil P.B."/>
        </authorList>
    </citation>
    <scope>NUCLEOTIDE SEQUENCE [LARGE SCALE GENOMIC DNA]</scope>
    <source>
        <strain evidence="6 9">RSA11</strain>
    </source>
</reference>
<dbReference type="OrthoDB" id="9813965at2"/>
<reference evidence="5 8" key="1">
    <citation type="journal article" date="2015" name="Int. J. Syst. Evol. Microbiol.">
        <title>Exiguobacterium enclense sp. nov., isolated from sediment.</title>
        <authorList>
            <person name="Dastager S.G."/>
            <person name="Mawlankar R."/>
            <person name="Sonalkar V.V."/>
            <person name="Thorat M.N."/>
            <person name="Mual P."/>
            <person name="Verma A."/>
            <person name="Krishnamurthi S."/>
            <person name="Tang S.K."/>
            <person name="Li W.J."/>
        </authorList>
    </citation>
    <scope>NUCLEOTIDE SEQUENCE [LARGE SCALE GENOMIC DNA]</scope>
    <source>
        <strain evidence="5 8">NIO-1109</strain>
    </source>
</reference>
<evidence type="ECO:0000256" key="1">
    <source>
        <dbReference type="ARBA" id="ARBA00015313"/>
    </source>
</evidence>
<dbReference type="InterPro" id="IPR000428">
    <property type="entry name" value="Cu-bd"/>
</dbReference>
<keyword evidence="3" id="KW-0186">Copper</keyword>
<reference evidence="7 10" key="3">
    <citation type="submission" date="2023-12" db="EMBL/GenBank/DDBJ databases">
        <authorList>
            <person name="Easwaran N."/>
            <person name="Lazarus H.P.S."/>
        </authorList>
    </citation>
    <scope>NUCLEOTIDE SEQUENCE [LARGE SCALE GENOMIC DNA]</scope>
    <source>
        <strain evidence="7 10">VIT-2023</strain>
    </source>
</reference>
<dbReference type="PRINTS" id="PR00944">
    <property type="entry name" value="CUEXPORT"/>
</dbReference>
<accession>A0A0V8GF51</accession>
<gene>
    <name evidence="5" type="ORF">AS033_10620</name>
    <name evidence="6" type="ORF">RSA11_06840</name>
    <name evidence="7" type="ORF">SZL87_11895</name>
</gene>
<evidence type="ECO:0000256" key="3">
    <source>
        <dbReference type="ARBA" id="ARBA00023008"/>
    </source>
</evidence>
<evidence type="ECO:0000313" key="8">
    <source>
        <dbReference type="Proteomes" id="UP000053797"/>
    </source>
</evidence>
<proteinExistence type="predicted"/>
<evidence type="ECO:0000313" key="10">
    <source>
        <dbReference type="Proteomes" id="UP001387110"/>
    </source>
</evidence>
<dbReference type="PROSITE" id="PS01047">
    <property type="entry name" value="HMA_1"/>
    <property type="match status" value="1"/>
</dbReference>
<protein>
    <recommendedName>
        <fullName evidence="1">Copper chaperone CopZ</fullName>
    </recommendedName>
</protein>
<evidence type="ECO:0000259" key="4">
    <source>
        <dbReference type="PROSITE" id="PS50846"/>
    </source>
</evidence>
<dbReference type="RefSeq" id="WP_023466808.1">
    <property type="nucleotide sequence ID" value="NZ_FMYN01000003.1"/>
</dbReference>
<dbReference type="InterPro" id="IPR017969">
    <property type="entry name" value="Heavy-metal-associated_CS"/>
</dbReference>
<dbReference type="Gene3D" id="3.30.70.100">
    <property type="match status" value="1"/>
</dbReference>
<organism evidence="5 8">
    <name type="scientific">Exiguobacterium indicum</name>
    <dbReference type="NCBI Taxonomy" id="296995"/>
    <lineage>
        <taxon>Bacteria</taxon>
        <taxon>Bacillati</taxon>
        <taxon>Bacillota</taxon>
        <taxon>Bacilli</taxon>
        <taxon>Bacillales</taxon>
        <taxon>Bacillales Family XII. Incertae Sedis</taxon>
        <taxon>Exiguobacterium</taxon>
    </lineage>
</organism>
<feature type="domain" description="HMA" evidence="4">
    <location>
        <begin position="2"/>
        <end position="66"/>
    </location>
</feature>
<evidence type="ECO:0000313" key="6">
    <source>
        <dbReference type="EMBL" id="KTR27282.1"/>
    </source>
</evidence>
<name>A0A0V8GF51_9BACL</name>
<evidence type="ECO:0000256" key="2">
    <source>
        <dbReference type="ARBA" id="ARBA00022723"/>
    </source>
</evidence>
<dbReference type="PROSITE" id="PS50846">
    <property type="entry name" value="HMA_2"/>
    <property type="match status" value="1"/>
</dbReference>
<keyword evidence="10" id="KW-1185">Reference proteome</keyword>
<dbReference type="GO" id="GO:0006825">
    <property type="term" value="P:copper ion transport"/>
    <property type="evidence" value="ECO:0007669"/>
    <property type="project" value="InterPro"/>
</dbReference>
<dbReference type="SUPFAM" id="SSF55008">
    <property type="entry name" value="HMA, heavy metal-associated domain"/>
    <property type="match status" value="1"/>
</dbReference>
<dbReference type="InterPro" id="IPR006121">
    <property type="entry name" value="HMA_dom"/>
</dbReference>
<dbReference type="PANTHER" id="PTHR46594">
    <property type="entry name" value="P-TYPE CATION-TRANSPORTING ATPASE"/>
    <property type="match status" value="1"/>
</dbReference>
<dbReference type="GO" id="GO:0005507">
    <property type="term" value="F:copper ion binding"/>
    <property type="evidence" value="ECO:0007669"/>
    <property type="project" value="InterPro"/>
</dbReference>
<keyword evidence="2" id="KW-0479">Metal-binding</keyword>
<evidence type="ECO:0000313" key="5">
    <source>
        <dbReference type="EMBL" id="KSU48774.1"/>
    </source>
</evidence>
<dbReference type="EMBL" id="JBAWKY010000003">
    <property type="protein sequence ID" value="MEI4463133.1"/>
    <property type="molecule type" value="Genomic_DNA"/>
</dbReference>
<dbReference type="Proteomes" id="UP000053797">
    <property type="component" value="Unassembled WGS sequence"/>
</dbReference>
<dbReference type="CDD" id="cd00371">
    <property type="entry name" value="HMA"/>
    <property type="match status" value="1"/>
</dbReference>
<comment type="caution">
    <text evidence="5">The sequence shown here is derived from an EMBL/GenBank/DDBJ whole genome shotgun (WGS) entry which is preliminary data.</text>
</comment>
<dbReference type="Proteomes" id="UP000072605">
    <property type="component" value="Unassembled WGS sequence"/>
</dbReference>
<evidence type="ECO:0000313" key="9">
    <source>
        <dbReference type="Proteomes" id="UP000072605"/>
    </source>
</evidence>
<dbReference type="InterPro" id="IPR036163">
    <property type="entry name" value="HMA_dom_sf"/>
</dbReference>
<dbReference type="AlphaFoldDB" id="A0A0V8GF51"/>
<dbReference type="Proteomes" id="UP001387110">
    <property type="component" value="Unassembled WGS sequence"/>
</dbReference>
<dbReference type="Pfam" id="PF00403">
    <property type="entry name" value="HMA"/>
    <property type="match status" value="1"/>
</dbReference>